<dbReference type="STRING" id="1202768.SAMN05216285_1459"/>
<dbReference type="SUPFAM" id="SSF53850">
    <property type="entry name" value="Periplasmic binding protein-like II"/>
    <property type="match status" value="1"/>
</dbReference>
<organism evidence="2 3">
    <name type="scientific">Natrinema salifodinae</name>
    <dbReference type="NCBI Taxonomy" id="1202768"/>
    <lineage>
        <taxon>Archaea</taxon>
        <taxon>Methanobacteriati</taxon>
        <taxon>Methanobacteriota</taxon>
        <taxon>Stenosarchaea group</taxon>
        <taxon>Halobacteria</taxon>
        <taxon>Halobacteriales</taxon>
        <taxon>Natrialbaceae</taxon>
        <taxon>Natrinema</taxon>
    </lineage>
</organism>
<proteinExistence type="predicted"/>
<dbReference type="Gene3D" id="3.40.190.10">
    <property type="entry name" value="Periplasmic binding protein-like II"/>
    <property type="match status" value="2"/>
</dbReference>
<accession>A0A1I0N957</accession>
<evidence type="ECO:0000313" key="3">
    <source>
        <dbReference type="Proteomes" id="UP000183275"/>
    </source>
</evidence>
<protein>
    <submittedName>
        <fullName evidence="2">Tungstate transport system substrate-binding protein</fullName>
    </submittedName>
</protein>
<dbReference type="Pfam" id="PF12849">
    <property type="entry name" value="PBP_like_2"/>
    <property type="match status" value="1"/>
</dbReference>
<dbReference type="eggNOG" id="arCOG00229">
    <property type="taxonomic scope" value="Archaea"/>
</dbReference>
<dbReference type="PANTHER" id="PTHR37945:SF1">
    <property type="entry name" value="EXTRACELLULAR TUNGSTATE BINDING PROTEIN"/>
    <property type="match status" value="1"/>
</dbReference>
<keyword evidence="3" id="KW-1185">Reference proteome</keyword>
<dbReference type="PROSITE" id="PS51257">
    <property type="entry name" value="PROKAR_LIPOPROTEIN"/>
    <property type="match status" value="1"/>
</dbReference>
<dbReference type="EMBL" id="FOIS01000002">
    <property type="protein sequence ID" value="SEV97622.1"/>
    <property type="molecule type" value="Genomic_DNA"/>
</dbReference>
<evidence type="ECO:0000259" key="1">
    <source>
        <dbReference type="Pfam" id="PF12849"/>
    </source>
</evidence>
<dbReference type="AlphaFoldDB" id="A0A1I0N957"/>
<gene>
    <name evidence="2" type="ORF">SAMN05216285_1459</name>
</gene>
<dbReference type="InterPro" id="IPR052738">
    <property type="entry name" value="ABC-Tungstate_binding"/>
</dbReference>
<feature type="domain" description="PBP" evidence="1">
    <location>
        <begin position="51"/>
        <end position="275"/>
    </location>
</feature>
<dbReference type="InterPro" id="IPR024370">
    <property type="entry name" value="PBP_domain"/>
</dbReference>
<dbReference type="Proteomes" id="UP000183275">
    <property type="component" value="Unassembled WGS sequence"/>
</dbReference>
<dbReference type="PANTHER" id="PTHR37945">
    <property type="entry name" value="EXTRACELLULAR TUNGSTATE BINDING PROTEIN"/>
    <property type="match status" value="1"/>
</dbReference>
<reference evidence="3" key="1">
    <citation type="submission" date="2016-10" db="EMBL/GenBank/DDBJ databases">
        <authorList>
            <person name="Varghese N."/>
        </authorList>
    </citation>
    <scope>NUCLEOTIDE SEQUENCE [LARGE SCALE GENOMIC DNA]</scope>
    <source>
        <strain evidence="3">CGMCC 1.12284</strain>
    </source>
</reference>
<sequence length="317" mass="34063">MRVYSNVIPYMEYRRRTVLRAGAAGVATAVAGCLGRGENDGEASVVGEELALATTTSTYDTGLLDEINAAFQERFGTPVAPNAQGTGQAIESARNGNADVILVHARSQEDEFMRDGYGVNRRGLMFNDFVVVGPSDDPAGVSDADQATAAFDTVANAEATFVSRGDDSGTHSKEEAIWAEAGAEPGDEWYQELGQGMGDTLNHASEAGAYTLADRGTFLSMRDNVDLEIHLQGPIEGGPELLANPYGIMAVNPEVHSNVNYQLAMAYIGFFTSPEGQELIEGYTSEGEQLFYPEALSEDPQFQQYVPEGWQSESSDE</sequence>
<name>A0A1I0N957_9EURY</name>
<evidence type="ECO:0000313" key="2">
    <source>
        <dbReference type="EMBL" id="SEV97622.1"/>
    </source>
</evidence>